<dbReference type="Proteomes" id="UP000503447">
    <property type="component" value="Chromosome"/>
</dbReference>
<evidence type="ECO:0000313" key="3">
    <source>
        <dbReference type="Proteomes" id="UP000503447"/>
    </source>
</evidence>
<dbReference type="AlphaFoldDB" id="A0A6M5YPX6"/>
<dbReference type="KEGG" id="ftj:FTUN_3104"/>
<dbReference type="EMBL" id="CP053452">
    <property type="protein sequence ID" value="QJW95554.1"/>
    <property type="molecule type" value="Genomic_DNA"/>
</dbReference>
<keyword evidence="3" id="KW-1185">Reference proteome</keyword>
<proteinExistence type="predicted"/>
<name>A0A6M5YPX6_9BACT</name>
<evidence type="ECO:0000313" key="2">
    <source>
        <dbReference type="EMBL" id="QJW95554.1"/>
    </source>
</evidence>
<gene>
    <name evidence="2" type="ORF">FTUN_3104</name>
</gene>
<evidence type="ECO:0000256" key="1">
    <source>
        <dbReference type="SAM" id="MobiDB-lite"/>
    </source>
</evidence>
<sequence length="94" mass="9795">MSTDERDRNERWVRRMAALEDGCETTTGGAVPFFARLFPVPDTGNLTPAQAEAALSAWRAKVHAAMAGFQNPTPGPGGPAQPAAPVPAPEAPVA</sequence>
<dbReference type="RefSeq" id="WP_171471316.1">
    <property type="nucleotide sequence ID" value="NZ_CP053452.2"/>
</dbReference>
<reference evidence="3" key="1">
    <citation type="submission" date="2020-05" db="EMBL/GenBank/DDBJ databases">
        <title>Frigoriglobus tundricola gen. nov., sp. nov., a psychrotolerant cellulolytic planctomycete of the family Gemmataceae with two divergent copies of 16S rRNA gene.</title>
        <authorList>
            <person name="Kulichevskaya I.S."/>
            <person name="Ivanova A.A."/>
            <person name="Naumoff D.G."/>
            <person name="Beletsky A.V."/>
            <person name="Rijpstra W.I.C."/>
            <person name="Sinninghe Damste J.S."/>
            <person name="Mardanov A.V."/>
            <person name="Ravin N.V."/>
            <person name="Dedysh S.N."/>
        </authorList>
    </citation>
    <scope>NUCLEOTIDE SEQUENCE [LARGE SCALE GENOMIC DNA]</scope>
    <source>
        <strain evidence="3">PL17</strain>
    </source>
</reference>
<protein>
    <submittedName>
        <fullName evidence="2">Uncharacterized protein</fullName>
    </submittedName>
</protein>
<organism evidence="2 3">
    <name type="scientific">Frigoriglobus tundricola</name>
    <dbReference type="NCBI Taxonomy" id="2774151"/>
    <lineage>
        <taxon>Bacteria</taxon>
        <taxon>Pseudomonadati</taxon>
        <taxon>Planctomycetota</taxon>
        <taxon>Planctomycetia</taxon>
        <taxon>Gemmatales</taxon>
        <taxon>Gemmataceae</taxon>
        <taxon>Frigoriglobus</taxon>
    </lineage>
</organism>
<accession>A0A6M5YPX6</accession>
<feature type="compositionally biased region" description="Pro residues" evidence="1">
    <location>
        <begin position="73"/>
        <end position="94"/>
    </location>
</feature>
<feature type="region of interest" description="Disordered" evidence="1">
    <location>
        <begin position="68"/>
        <end position="94"/>
    </location>
</feature>